<dbReference type="PANTHER" id="PTHR47966">
    <property type="entry name" value="BETA-SITE APP-CLEAVING ENZYME, ISOFORM A-RELATED"/>
    <property type="match status" value="1"/>
</dbReference>
<dbReference type="InterPro" id="IPR033121">
    <property type="entry name" value="PEPTIDASE_A1"/>
</dbReference>
<dbReference type="InterPro" id="IPR021109">
    <property type="entry name" value="Peptidase_aspartic_dom_sf"/>
</dbReference>
<reference evidence="7 8" key="1">
    <citation type="submission" date="2016-07" db="EMBL/GenBank/DDBJ databases">
        <title>Pervasive Adenine N6-methylation of Active Genes in Fungi.</title>
        <authorList>
            <consortium name="DOE Joint Genome Institute"/>
            <person name="Mondo S.J."/>
            <person name="Dannebaum R.O."/>
            <person name="Kuo R.C."/>
            <person name="Labutti K."/>
            <person name="Haridas S."/>
            <person name="Kuo A."/>
            <person name="Salamov A."/>
            <person name="Ahrendt S.R."/>
            <person name="Lipzen A."/>
            <person name="Sullivan W."/>
            <person name="Andreopoulos W.B."/>
            <person name="Clum A."/>
            <person name="Lindquist E."/>
            <person name="Daum C."/>
            <person name="Ramamoorthy G.K."/>
            <person name="Gryganskyi A."/>
            <person name="Culley D."/>
            <person name="Magnuson J.K."/>
            <person name="James T.Y."/>
            <person name="O'Malley M.A."/>
            <person name="Stajich J.E."/>
            <person name="Spatafora J.W."/>
            <person name="Visel A."/>
            <person name="Grigoriev I.V."/>
        </authorList>
    </citation>
    <scope>NUCLEOTIDE SEQUENCE [LARGE SCALE GENOMIC DNA]</scope>
    <source>
        <strain evidence="7 8">NRRL 2496</strain>
    </source>
</reference>
<dbReference type="Proteomes" id="UP000242180">
    <property type="component" value="Unassembled WGS sequence"/>
</dbReference>
<name>A0A1X2HIN7_SYNRA</name>
<keyword evidence="2 5" id="KW-0064">Aspartyl protease</keyword>
<feature type="disulfide bond" evidence="4">
    <location>
        <begin position="255"/>
        <end position="295"/>
    </location>
</feature>
<dbReference type="GO" id="GO:0004190">
    <property type="term" value="F:aspartic-type endopeptidase activity"/>
    <property type="evidence" value="ECO:0007669"/>
    <property type="project" value="UniProtKB-KW"/>
</dbReference>
<dbReference type="OrthoDB" id="660550at2759"/>
<dbReference type="PRINTS" id="PR00792">
    <property type="entry name" value="PEPSIN"/>
</dbReference>
<dbReference type="InterPro" id="IPR034164">
    <property type="entry name" value="Pepsin-like_dom"/>
</dbReference>
<dbReference type="Gene3D" id="2.40.70.10">
    <property type="entry name" value="Acid Proteases"/>
    <property type="match status" value="2"/>
</dbReference>
<dbReference type="STRING" id="13706.A0A1X2HIN7"/>
<evidence type="ECO:0000256" key="3">
    <source>
        <dbReference type="PIRSR" id="PIRSR601461-1"/>
    </source>
</evidence>
<dbReference type="Pfam" id="PF00026">
    <property type="entry name" value="Asp"/>
    <property type="match status" value="1"/>
</dbReference>
<dbReference type="InterPro" id="IPR001969">
    <property type="entry name" value="Aspartic_peptidase_AS"/>
</dbReference>
<dbReference type="InterPro" id="IPR001461">
    <property type="entry name" value="Aspartic_peptidase_A1"/>
</dbReference>
<keyword evidence="5" id="KW-0645">Protease</keyword>
<dbReference type="PANTHER" id="PTHR47966:SF51">
    <property type="entry name" value="BETA-SITE APP-CLEAVING ENZYME, ISOFORM A-RELATED"/>
    <property type="match status" value="1"/>
</dbReference>
<organism evidence="7 8">
    <name type="scientific">Syncephalastrum racemosum</name>
    <name type="common">Filamentous fungus</name>
    <dbReference type="NCBI Taxonomy" id="13706"/>
    <lineage>
        <taxon>Eukaryota</taxon>
        <taxon>Fungi</taxon>
        <taxon>Fungi incertae sedis</taxon>
        <taxon>Mucoromycota</taxon>
        <taxon>Mucoromycotina</taxon>
        <taxon>Mucoromycetes</taxon>
        <taxon>Mucorales</taxon>
        <taxon>Syncephalastraceae</taxon>
        <taxon>Syncephalastrum</taxon>
    </lineage>
</organism>
<dbReference type="SUPFAM" id="SSF50630">
    <property type="entry name" value="Acid proteases"/>
    <property type="match status" value="1"/>
</dbReference>
<dbReference type="AlphaFoldDB" id="A0A1X2HIN7"/>
<feature type="active site" evidence="3">
    <location>
        <position position="14"/>
    </location>
</feature>
<keyword evidence="5" id="KW-0378">Hydrolase</keyword>
<keyword evidence="4" id="KW-1015">Disulfide bond</keyword>
<gene>
    <name evidence="7" type="ORF">BCR43DRAFT_213400</name>
</gene>
<keyword evidence="8" id="KW-1185">Reference proteome</keyword>
<comment type="caution">
    <text evidence="7">The sequence shown here is derived from an EMBL/GenBank/DDBJ whole genome shotgun (WGS) entry which is preliminary data.</text>
</comment>
<dbReference type="CDD" id="cd05471">
    <property type="entry name" value="pepsin_like"/>
    <property type="match status" value="1"/>
</dbReference>
<sequence>MDGSPKQSFKVIFDTGSPVLWLPSSKCDDSGSNCEGATQTFDASKSKSYKQEKPVNTIKVRYGSGSLEGTVGTDVLSFGNNQATVKQQPFGLATHIVADLLSDGINGIIGFAPSGGTADYNKKSEQLKTPMENLKEQGTIAKNMFVVEFQPVRKHEDIGTAGGSLTLGGLPSTLSEDKIMWAPLADSQLKTAKNYWSLTMDSVQIGEKNVDISDNGIVDTGTTMIMLHTDKVKNLFEGVQGIKYNSTLDLWTTPCKTIHKLPDVTFHLGQNALKLTAEQYTVPAWQRNYWGSDDCPLYITSDDALDEFGFIIGQKFLENYISIYDGEARRIGFSAKSA</sequence>
<evidence type="ECO:0000256" key="1">
    <source>
        <dbReference type="ARBA" id="ARBA00007447"/>
    </source>
</evidence>
<evidence type="ECO:0000256" key="5">
    <source>
        <dbReference type="RuleBase" id="RU000454"/>
    </source>
</evidence>
<evidence type="ECO:0000256" key="4">
    <source>
        <dbReference type="PIRSR" id="PIRSR601461-2"/>
    </source>
</evidence>
<evidence type="ECO:0000313" key="8">
    <source>
        <dbReference type="Proteomes" id="UP000242180"/>
    </source>
</evidence>
<dbReference type="InParanoid" id="A0A1X2HIN7"/>
<feature type="active site" evidence="3">
    <location>
        <position position="219"/>
    </location>
</feature>
<evidence type="ECO:0000259" key="6">
    <source>
        <dbReference type="PROSITE" id="PS51767"/>
    </source>
</evidence>
<proteinExistence type="inferred from homology"/>
<accession>A0A1X2HIN7</accession>
<dbReference type="GO" id="GO:0006508">
    <property type="term" value="P:proteolysis"/>
    <property type="evidence" value="ECO:0007669"/>
    <property type="project" value="UniProtKB-KW"/>
</dbReference>
<feature type="domain" description="Peptidase A1" evidence="6">
    <location>
        <begin position="1"/>
        <end position="334"/>
    </location>
</feature>
<dbReference type="PROSITE" id="PS51767">
    <property type="entry name" value="PEPTIDASE_A1"/>
    <property type="match status" value="1"/>
</dbReference>
<evidence type="ECO:0000313" key="7">
    <source>
        <dbReference type="EMBL" id="ORY98965.1"/>
    </source>
</evidence>
<dbReference type="EMBL" id="MCGN01000003">
    <property type="protein sequence ID" value="ORY98965.1"/>
    <property type="molecule type" value="Genomic_DNA"/>
</dbReference>
<dbReference type="PROSITE" id="PS00141">
    <property type="entry name" value="ASP_PROTEASE"/>
    <property type="match status" value="1"/>
</dbReference>
<evidence type="ECO:0000256" key="2">
    <source>
        <dbReference type="ARBA" id="ARBA00022750"/>
    </source>
</evidence>
<feature type="disulfide bond" evidence="4">
    <location>
        <begin position="27"/>
        <end position="34"/>
    </location>
</feature>
<comment type="similarity">
    <text evidence="1 5">Belongs to the peptidase A1 family.</text>
</comment>
<protein>
    <submittedName>
        <fullName evidence="7">Aspartic peptidase domain-containing protein</fullName>
    </submittedName>
</protein>